<organism evidence="4">
    <name type="scientific">Onchocerca ochengi</name>
    <name type="common">Filarial nematode worm</name>
    <dbReference type="NCBI Taxonomy" id="42157"/>
    <lineage>
        <taxon>Eukaryota</taxon>
        <taxon>Metazoa</taxon>
        <taxon>Ecdysozoa</taxon>
        <taxon>Nematoda</taxon>
        <taxon>Chromadorea</taxon>
        <taxon>Rhabditida</taxon>
        <taxon>Spirurina</taxon>
        <taxon>Spiruromorpha</taxon>
        <taxon>Filarioidea</taxon>
        <taxon>Onchocercidae</taxon>
        <taxon>Onchocerca</taxon>
    </lineage>
</organism>
<keyword evidence="3" id="KW-1185">Reference proteome</keyword>
<dbReference type="OrthoDB" id="660555at2759"/>
<dbReference type="Proteomes" id="UP000271087">
    <property type="component" value="Unassembled WGS sequence"/>
</dbReference>
<accession>A0A182ENT6</accession>
<dbReference type="EMBL" id="UYRW01005042">
    <property type="protein sequence ID" value="VDM93443.1"/>
    <property type="molecule type" value="Genomic_DNA"/>
</dbReference>
<proteinExistence type="predicted"/>
<evidence type="ECO:0000313" key="2">
    <source>
        <dbReference type="EMBL" id="VDM93443.1"/>
    </source>
</evidence>
<evidence type="ECO:0000313" key="3">
    <source>
        <dbReference type="Proteomes" id="UP000271087"/>
    </source>
</evidence>
<evidence type="ECO:0000313" key="4">
    <source>
        <dbReference type="WBParaSite" id="nOo.2.0.1.t09789-RA"/>
    </source>
</evidence>
<reference evidence="2 3" key="2">
    <citation type="submission" date="2018-08" db="EMBL/GenBank/DDBJ databases">
        <authorList>
            <person name="Laetsch R D."/>
            <person name="Stevens L."/>
            <person name="Kumar S."/>
            <person name="Blaxter L. M."/>
        </authorList>
    </citation>
    <scope>NUCLEOTIDE SEQUENCE [LARGE SCALE GENOMIC DNA]</scope>
</reference>
<gene>
    <name evidence="2" type="ORF">NOO_LOCUS9789</name>
</gene>
<dbReference type="WBParaSite" id="nOo.2.0.1.t09789-RA">
    <property type="protein sequence ID" value="nOo.2.0.1.t09789-RA"/>
    <property type="gene ID" value="nOo.2.0.1.g09789"/>
</dbReference>
<reference evidence="4" key="1">
    <citation type="submission" date="2016-06" db="UniProtKB">
        <authorList>
            <consortium name="WormBaseParasite"/>
        </authorList>
    </citation>
    <scope>IDENTIFICATION</scope>
</reference>
<dbReference type="AlphaFoldDB" id="A0A182ENT6"/>
<sequence length="144" mass="15798">MVRLAVIEELELPSRLIQTNESNGTKRSRSHPVYTPIHIDSDDESENGSATAASHISRMSAYALFNGLRASETSTSSANNYSIRSSVHSASSSMTTSSSGDEQVLAFLERFLGDEKFAVLPIYRNRSGIAEANEWRNVKMLIGL</sequence>
<evidence type="ECO:0000256" key="1">
    <source>
        <dbReference type="SAM" id="MobiDB-lite"/>
    </source>
</evidence>
<name>A0A182ENT6_ONCOC</name>
<feature type="region of interest" description="Disordered" evidence="1">
    <location>
        <begin position="20"/>
        <end position="52"/>
    </location>
</feature>
<protein>
    <submittedName>
        <fullName evidence="4">CBS domain-containing protein</fullName>
    </submittedName>
</protein>
<dbReference type="STRING" id="42157.A0A182ENT6"/>